<proteinExistence type="predicted"/>
<evidence type="ECO:0000259" key="10">
    <source>
        <dbReference type="Pfam" id="PF04577"/>
    </source>
</evidence>
<feature type="region of interest" description="Disordered" evidence="8">
    <location>
        <begin position="92"/>
        <end position="123"/>
    </location>
</feature>
<evidence type="ECO:0000256" key="1">
    <source>
        <dbReference type="ARBA" id="ARBA00004167"/>
    </source>
</evidence>
<dbReference type="OrthoDB" id="529273at2759"/>
<evidence type="ECO:0000256" key="3">
    <source>
        <dbReference type="ARBA" id="ARBA00022679"/>
    </source>
</evidence>
<dbReference type="InterPro" id="IPR007657">
    <property type="entry name" value="Glycosyltransferase_61"/>
</dbReference>
<dbReference type="InterPro" id="IPR049625">
    <property type="entry name" value="Glyco_transf_61_cat"/>
</dbReference>
<evidence type="ECO:0000256" key="8">
    <source>
        <dbReference type="SAM" id="MobiDB-lite"/>
    </source>
</evidence>
<dbReference type="AlphaFoldDB" id="A0A1W0WN53"/>
<keyword evidence="4 9" id="KW-0812">Transmembrane</keyword>
<evidence type="ECO:0000256" key="4">
    <source>
        <dbReference type="ARBA" id="ARBA00022692"/>
    </source>
</evidence>
<evidence type="ECO:0000313" key="11">
    <source>
        <dbReference type="EMBL" id="OQV16619.1"/>
    </source>
</evidence>
<evidence type="ECO:0000256" key="9">
    <source>
        <dbReference type="SAM" id="Phobius"/>
    </source>
</evidence>
<evidence type="ECO:0000313" key="12">
    <source>
        <dbReference type="Proteomes" id="UP000192578"/>
    </source>
</evidence>
<keyword evidence="12" id="KW-1185">Reference proteome</keyword>
<keyword evidence="5 9" id="KW-1133">Transmembrane helix</keyword>
<accession>A0A1W0WN53</accession>
<evidence type="ECO:0000256" key="2">
    <source>
        <dbReference type="ARBA" id="ARBA00022676"/>
    </source>
</evidence>
<gene>
    <name evidence="11" type="ORF">BV898_09289</name>
</gene>
<protein>
    <submittedName>
        <fullName evidence="11">Protein O-linked-mannose beta-1,4-N-acetylglucosaminyltransferase 2</fullName>
    </submittedName>
</protein>
<dbReference type="GO" id="GO:0035269">
    <property type="term" value="P:protein O-linked glycosylation via mannose"/>
    <property type="evidence" value="ECO:0007669"/>
    <property type="project" value="TreeGrafter"/>
</dbReference>
<keyword evidence="2" id="KW-0328">Glycosyltransferase</keyword>
<evidence type="ECO:0000256" key="7">
    <source>
        <dbReference type="ARBA" id="ARBA00023180"/>
    </source>
</evidence>
<sequence length="665" mass="74089">MTDNKEYSYTMLAKLLIVFLIVHLLAVITLILCFSSDHEVASAIVVPVSSVWCVGGPRLEQRRCYFRNLCYSFPHDEFVFVRGADSLVQGLPPTGGPLEAPTTERGVSPPAPPPGGNGDFSVSGGVKSDLRGGASVKSALGGGAKRSLRYRGEAVADLSGGVEAHGNTDFHFSYVEIPEAAIRGKNFTSSILPEKMLVFRRFKPDNLMHVLHDDLLPLWATLAELEYAGARDYRVFFADDHDEGDYWELYRVFRSRTHLNSHHPLVKRSLRAEVDKDADLVCFATATVGAVAHTKWYQYGYDRFQGPAADATITGSKIRAFAHFIRKGLEIPKYDIDMPRYGSRVRQKQPYAVLFNRRSDRLILNEVELSFAISREFNLSTVTVSLETHSLSGIIHLLENATMLIGMHGAQLALSMFLPRHSILLELFPYGLPAAHYTPYRTLAHLEGLDLIYRAWENPDPAKSHPHPEYPVHHGGFVLDATRKIPEQQQAEIVSNVPVKPHRCCKDPAFLFRMYQDTVVDLPGFIRTAWEAFTQRQERLKNRKTESSNATAATFSPAEVKNLNCSYRPGKGVFHVDWEEPWNRAFLGGATNGGEFRMRYLVRVQPAGATEYTEFESAETHLDVPAAEDGGGGLASGSGVHFWVAAVAAGDVVGPWTRRPVHCHR</sequence>
<dbReference type="PANTHER" id="PTHR20961">
    <property type="entry name" value="GLYCOSYLTRANSFERASE"/>
    <property type="match status" value="1"/>
</dbReference>
<evidence type="ECO:0000256" key="5">
    <source>
        <dbReference type="ARBA" id="ARBA00022989"/>
    </source>
</evidence>
<name>A0A1W0WN53_HYPEX</name>
<keyword evidence="3" id="KW-0808">Transferase</keyword>
<dbReference type="GO" id="GO:0097363">
    <property type="term" value="F:protein O-acetylglucosaminyltransferase activity"/>
    <property type="evidence" value="ECO:0007669"/>
    <property type="project" value="TreeGrafter"/>
</dbReference>
<dbReference type="GO" id="GO:0016020">
    <property type="term" value="C:membrane"/>
    <property type="evidence" value="ECO:0007669"/>
    <property type="project" value="UniProtKB-SubCell"/>
</dbReference>
<feature type="transmembrane region" description="Helical" evidence="9">
    <location>
        <begin position="12"/>
        <end position="32"/>
    </location>
</feature>
<evidence type="ECO:0000256" key="6">
    <source>
        <dbReference type="ARBA" id="ARBA00023136"/>
    </source>
</evidence>
<reference evidence="12" key="1">
    <citation type="submission" date="2017-01" db="EMBL/GenBank/DDBJ databases">
        <title>Comparative genomics of anhydrobiosis in the tardigrade Hypsibius dujardini.</title>
        <authorList>
            <person name="Yoshida Y."/>
            <person name="Koutsovoulos G."/>
            <person name="Laetsch D."/>
            <person name="Stevens L."/>
            <person name="Kumar S."/>
            <person name="Horikawa D."/>
            <person name="Ishino K."/>
            <person name="Komine S."/>
            <person name="Tomita M."/>
            <person name="Blaxter M."/>
            <person name="Arakawa K."/>
        </authorList>
    </citation>
    <scope>NUCLEOTIDE SEQUENCE [LARGE SCALE GENOMIC DNA]</scope>
    <source>
        <strain evidence="12">Z151</strain>
    </source>
</reference>
<keyword evidence="7" id="KW-0325">Glycoprotein</keyword>
<dbReference type="EMBL" id="MTYJ01000072">
    <property type="protein sequence ID" value="OQV16619.1"/>
    <property type="molecule type" value="Genomic_DNA"/>
</dbReference>
<comment type="caution">
    <text evidence="11">The sequence shown here is derived from an EMBL/GenBank/DDBJ whole genome shotgun (WGS) entry which is preliminary data.</text>
</comment>
<dbReference type="Pfam" id="PF04577">
    <property type="entry name" value="Glyco_transf_61"/>
    <property type="match status" value="1"/>
</dbReference>
<feature type="domain" description="Glycosyltransferase 61 catalytic" evidence="10">
    <location>
        <begin position="336"/>
        <end position="423"/>
    </location>
</feature>
<comment type="subcellular location">
    <subcellularLocation>
        <location evidence="1">Membrane</location>
        <topology evidence="1">Single-pass membrane protein</topology>
    </subcellularLocation>
</comment>
<dbReference type="GO" id="GO:0005783">
    <property type="term" value="C:endoplasmic reticulum"/>
    <property type="evidence" value="ECO:0007669"/>
    <property type="project" value="TreeGrafter"/>
</dbReference>
<dbReference type="PANTHER" id="PTHR20961:SF38">
    <property type="entry name" value="PROTEIN O-LINKED-MANNOSE BETA-1,4-N-ACETYLGLUCOSAMINYLTRANSFERASE 2"/>
    <property type="match status" value="1"/>
</dbReference>
<organism evidence="11 12">
    <name type="scientific">Hypsibius exemplaris</name>
    <name type="common">Freshwater tardigrade</name>
    <dbReference type="NCBI Taxonomy" id="2072580"/>
    <lineage>
        <taxon>Eukaryota</taxon>
        <taxon>Metazoa</taxon>
        <taxon>Ecdysozoa</taxon>
        <taxon>Tardigrada</taxon>
        <taxon>Eutardigrada</taxon>
        <taxon>Parachela</taxon>
        <taxon>Hypsibioidea</taxon>
        <taxon>Hypsibiidae</taxon>
        <taxon>Hypsibius</taxon>
    </lineage>
</organism>
<dbReference type="Proteomes" id="UP000192578">
    <property type="component" value="Unassembled WGS sequence"/>
</dbReference>
<keyword evidence="6 9" id="KW-0472">Membrane</keyword>